<dbReference type="AlphaFoldDB" id="A0A1F8BLC4"/>
<feature type="transmembrane region" description="Helical" evidence="1">
    <location>
        <begin position="9"/>
        <end position="31"/>
    </location>
</feature>
<reference evidence="2 3" key="1">
    <citation type="journal article" date="2016" name="Nat. Commun.">
        <title>Thousands of microbial genomes shed light on interconnected biogeochemical processes in an aquifer system.</title>
        <authorList>
            <person name="Anantharaman K."/>
            <person name="Brown C.T."/>
            <person name="Hug L.A."/>
            <person name="Sharon I."/>
            <person name="Castelle C.J."/>
            <person name="Probst A.J."/>
            <person name="Thomas B.C."/>
            <person name="Singh A."/>
            <person name="Wilkins M.J."/>
            <person name="Karaoz U."/>
            <person name="Brodie E.L."/>
            <person name="Williams K.H."/>
            <person name="Hubbard S.S."/>
            <person name="Banfield J.F."/>
        </authorList>
    </citation>
    <scope>NUCLEOTIDE SEQUENCE [LARGE SCALE GENOMIC DNA]</scope>
</reference>
<sequence>MTKKRSKVTIIGICVGFFAGLIVEVLVVGVWRNIPVEDTLVTLPRAPSGPWAIGPGFALISFSILGGFLGILIEIIRGNKKI</sequence>
<dbReference type="STRING" id="1802521.A2893_03850"/>
<keyword evidence="1" id="KW-1133">Transmembrane helix</keyword>
<comment type="caution">
    <text evidence="2">The sequence shown here is derived from an EMBL/GenBank/DDBJ whole genome shotgun (WGS) entry which is preliminary data.</text>
</comment>
<proteinExistence type="predicted"/>
<dbReference type="Proteomes" id="UP000176725">
    <property type="component" value="Unassembled WGS sequence"/>
</dbReference>
<feature type="transmembrane region" description="Helical" evidence="1">
    <location>
        <begin position="51"/>
        <end position="76"/>
    </location>
</feature>
<evidence type="ECO:0000256" key="1">
    <source>
        <dbReference type="SAM" id="Phobius"/>
    </source>
</evidence>
<keyword evidence="1" id="KW-0812">Transmembrane</keyword>
<dbReference type="EMBL" id="MGHH01000007">
    <property type="protein sequence ID" value="OGM64760.1"/>
    <property type="molecule type" value="Genomic_DNA"/>
</dbReference>
<protein>
    <submittedName>
        <fullName evidence="2">Uncharacterized protein</fullName>
    </submittedName>
</protein>
<organism evidence="2 3">
    <name type="scientific">Candidatus Woesebacteria bacterium RIFCSPLOWO2_01_FULL_39_25</name>
    <dbReference type="NCBI Taxonomy" id="1802521"/>
    <lineage>
        <taxon>Bacteria</taxon>
        <taxon>Candidatus Woeseibacteriota</taxon>
    </lineage>
</organism>
<accession>A0A1F8BLC4</accession>
<evidence type="ECO:0000313" key="3">
    <source>
        <dbReference type="Proteomes" id="UP000176725"/>
    </source>
</evidence>
<name>A0A1F8BLC4_9BACT</name>
<keyword evidence="1" id="KW-0472">Membrane</keyword>
<gene>
    <name evidence="2" type="ORF">A2893_03850</name>
</gene>
<evidence type="ECO:0000313" key="2">
    <source>
        <dbReference type="EMBL" id="OGM64760.1"/>
    </source>
</evidence>